<dbReference type="InterPro" id="IPR014752">
    <property type="entry name" value="Arrestin-like_C"/>
</dbReference>
<feature type="region of interest" description="Disordered" evidence="1">
    <location>
        <begin position="167"/>
        <end position="203"/>
    </location>
</feature>
<feature type="region of interest" description="Disordered" evidence="1">
    <location>
        <begin position="601"/>
        <end position="698"/>
    </location>
</feature>
<dbReference type="KEGG" id="slb:AWJ20_3313"/>
<feature type="compositionally biased region" description="Polar residues" evidence="1">
    <location>
        <begin position="651"/>
        <end position="661"/>
    </location>
</feature>
<dbReference type="AlphaFoldDB" id="A0A167FT88"/>
<dbReference type="SUPFAM" id="SSF81296">
    <property type="entry name" value="E set domains"/>
    <property type="match status" value="1"/>
</dbReference>
<dbReference type="GO" id="GO:0005829">
    <property type="term" value="C:cytosol"/>
    <property type="evidence" value="ECO:0007669"/>
    <property type="project" value="TreeGrafter"/>
</dbReference>
<dbReference type="Gene3D" id="2.60.40.640">
    <property type="match status" value="1"/>
</dbReference>
<gene>
    <name evidence="3" type="primary">ALY2</name>
    <name evidence="3" type="ORF">AWJ20_3313</name>
</gene>
<dbReference type="Pfam" id="PF00339">
    <property type="entry name" value="Arrestin_N"/>
    <property type="match status" value="1"/>
</dbReference>
<dbReference type="InterPro" id="IPR050357">
    <property type="entry name" value="Arrestin_domain-protein"/>
</dbReference>
<dbReference type="Proteomes" id="UP000189580">
    <property type="component" value="Chromosome b"/>
</dbReference>
<dbReference type="GeneID" id="30035322"/>
<dbReference type="InterPro" id="IPR011021">
    <property type="entry name" value="Arrestin-like_N"/>
</dbReference>
<feature type="compositionally biased region" description="Low complexity" evidence="1">
    <location>
        <begin position="604"/>
        <end position="650"/>
    </location>
</feature>
<accession>A0A167FT88</accession>
<evidence type="ECO:0000256" key="1">
    <source>
        <dbReference type="SAM" id="MobiDB-lite"/>
    </source>
</evidence>
<dbReference type="PANTHER" id="PTHR11188">
    <property type="entry name" value="ARRESTIN DOMAIN CONTAINING PROTEIN"/>
    <property type="match status" value="1"/>
</dbReference>
<feature type="compositionally biased region" description="Low complexity" evidence="1">
    <location>
        <begin position="662"/>
        <end position="685"/>
    </location>
</feature>
<reference evidence="3 4" key="1">
    <citation type="submission" date="2016-02" db="EMBL/GenBank/DDBJ databases">
        <title>Complete genome sequence and transcriptome regulation of the pentose utilising yeast Sugiyamaella lignohabitans.</title>
        <authorList>
            <person name="Bellasio M."/>
            <person name="Peymann A."/>
            <person name="Valli M."/>
            <person name="Sipitzky M."/>
            <person name="Graf A."/>
            <person name="Sauer M."/>
            <person name="Marx H."/>
            <person name="Mattanovich D."/>
        </authorList>
    </citation>
    <scope>NUCLEOTIDE SEQUENCE [LARGE SCALE GENOMIC DNA]</scope>
    <source>
        <strain evidence="3 4">CBS 10342</strain>
    </source>
</reference>
<organism evidence="3 4">
    <name type="scientific">Sugiyamaella lignohabitans</name>
    <dbReference type="NCBI Taxonomy" id="796027"/>
    <lineage>
        <taxon>Eukaryota</taxon>
        <taxon>Fungi</taxon>
        <taxon>Dikarya</taxon>
        <taxon>Ascomycota</taxon>
        <taxon>Saccharomycotina</taxon>
        <taxon>Dipodascomycetes</taxon>
        <taxon>Dipodascales</taxon>
        <taxon>Trichomonascaceae</taxon>
        <taxon>Sugiyamaella</taxon>
    </lineage>
</organism>
<feature type="domain" description="Arrestin C-terminal-like" evidence="2">
    <location>
        <begin position="341"/>
        <end position="502"/>
    </location>
</feature>
<dbReference type="GO" id="GO:0030674">
    <property type="term" value="F:protein-macromolecule adaptor activity"/>
    <property type="evidence" value="ECO:0007669"/>
    <property type="project" value="TreeGrafter"/>
</dbReference>
<dbReference type="EMBL" id="CP014503">
    <property type="protein sequence ID" value="ANB15675.1"/>
    <property type="molecule type" value="Genomic_DNA"/>
</dbReference>
<dbReference type="InterPro" id="IPR014756">
    <property type="entry name" value="Ig_E-set"/>
</dbReference>
<evidence type="ECO:0000313" key="3">
    <source>
        <dbReference type="EMBL" id="ANB15675.1"/>
    </source>
</evidence>
<feature type="region of interest" description="Disordered" evidence="1">
    <location>
        <begin position="1"/>
        <end position="23"/>
    </location>
</feature>
<feature type="region of interest" description="Disordered" evidence="1">
    <location>
        <begin position="520"/>
        <end position="573"/>
    </location>
</feature>
<protein>
    <submittedName>
        <fullName evidence="3">Aly2p</fullName>
    </submittedName>
</protein>
<dbReference type="GO" id="GO:0031625">
    <property type="term" value="F:ubiquitin protein ligase binding"/>
    <property type="evidence" value="ECO:0007669"/>
    <property type="project" value="TreeGrafter"/>
</dbReference>
<dbReference type="SMART" id="SM01017">
    <property type="entry name" value="Arrestin_C"/>
    <property type="match status" value="1"/>
</dbReference>
<dbReference type="PANTHER" id="PTHR11188:SF174">
    <property type="entry name" value="ARRESTIN-RELATED TRAFFICKING ADAPTER 10-RELATED"/>
    <property type="match status" value="1"/>
</dbReference>
<keyword evidence="4" id="KW-1185">Reference proteome</keyword>
<feature type="compositionally biased region" description="Polar residues" evidence="1">
    <location>
        <begin position="794"/>
        <end position="816"/>
    </location>
</feature>
<sequence length="874" mass="94975">MPSSHTPTIQYPGDEDMTTPKPNLLNSPIFPSASFTSESTINAPENQITSSGGVSLSIVLAEPVIFLQGFNETEYVEETPAMLRGSLIVTTSKPTKIKAITLTFKGHARTEWPEGIPPKRAETYESQDVHCHVWSFFNASYAMAEYSSGAHLVRYAKDFGSSAVSSFSRDASPSGMRPRSSSNNSLSRPEGLRGRTSTDSFEGAASTLSAATGIKGLANRFRRAASPAPSMPSSQTFSGLALGPHRSFSKTEAQDHDIHAKGYRIFEPGEYIYNFELALPQSLPETIRANFGSVIYDLEAIIERPGTFKSNISGTKEVTVVRAMSDNNLEATEPIAISRDWEDQLHYDIVIAGKCFPMGTEIPIAFKFTPLAKMKLHRIRVYITENAEYYCKNKKVHRIEPTKKFLIKEFLPDDGISGSLLGDFHGVELESVSEMEYEVKIPMSFSNVKEHLHPNTAYENIEIHHWIKLVLRLSKIDPDATDKRKFYEISIDSPISLLDNHCTNANILLPQYIPRRSSLVSTSSSSTLPTPMPSTSQRAPQRPIHFLRKPSVAPPPFDAEVSPPSIEDRPDAPPSYEAVIQEEEAEAEDMTRPVMNQLTNFRLGSNSSTNSGGSSSSTSSASATSNLTNTDSYDSTSGSSTTSHQQQYYSNGASTNSAHSLSNNSDSSSVRSSSTVTDRASTSSAQGTSRTSMSSVSDTAEPVAFSGVQASVPQIPQLGRHESVASSVDIADQDQESLYSTNYDDDGVDPMDHSSPRIPHISLDVPPESEEDDEGHTNIPSNDRFGRSLYRMPTANSSSSTAGYGRRSSSTPSTMINPGALPGEVYPLLGHRPSLKDGSELSPMDSAGDIGSLTLTGDFDDAASLQSTPSLWIS</sequence>
<dbReference type="RefSeq" id="XP_018738152.1">
    <property type="nucleotide sequence ID" value="XM_018880323.1"/>
</dbReference>
<dbReference type="InterPro" id="IPR011022">
    <property type="entry name" value="Arrestin_C-like"/>
</dbReference>
<feature type="compositionally biased region" description="Polar residues" evidence="1">
    <location>
        <begin position="686"/>
        <end position="698"/>
    </location>
</feature>
<name>A0A167FT88_9ASCO</name>
<evidence type="ECO:0000313" key="4">
    <source>
        <dbReference type="Proteomes" id="UP000189580"/>
    </source>
</evidence>
<evidence type="ECO:0000259" key="2">
    <source>
        <dbReference type="SMART" id="SM01017"/>
    </source>
</evidence>
<dbReference type="GO" id="GO:0070086">
    <property type="term" value="P:ubiquitin-dependent endocytosis"/>
    <property type="evidence" value="ECO:0007669"/>
    <property type="project" value="TreeGrafter"/>
</dbReference>
<feature type="compositionally biased region" description="Low complexity" evidence="1">
    <location>
        <begin position="167"/>
        <end position="189"/>
    </location>
</feature>
<dbReference type="OrthoDB" id="2238745at2759"/>
<feature type="region of interest" description="Disordered" evidence="1">
    <location>
        <begin position="739"/>
        <end position="861"/>
    </location>
</feature>
<feature type="compositionally biased region" description="Low complexity" evidence="1">
    <location>
        <begin position="520"/>
        <end position="536"/>
    </location>
</feature>
<proteinExistence type="predicted"/>
<dbReference type="Pfam" id="PF02752">
    <property type="entry name" value="Arrestin_C"/>
    <property type="match status" value="1"/>
</dbReference>